<accession>A0A8J3QLN7</accession>
<evidence type="ECO:0000313" key="2">
    <source>
        <dbReference type="EMBL" id="GIH11872.1"/>
    </source>
</evidence>
<dbReference type="Gene3D" id="3.40.50.12780">
    <property type="entry name" value="N-terminal domain of ligase-like"/>
    <property type="match status" value="1"/>
</dbReference>
<dbReference type="SUPFAM" id="SSF56801">
    <property type="entry name" value="Acetyl-CoA synthetase-like"/>
    <property type="match status" value="1"/>
</dbReference>
<dbReference type="Gene3D" id="3.30.300.30">
    <property type="match status" value="1"/>
</dbReference>
<dbReference type="AlphaFoldDB" id="A0A8J3QLN7"/>
<reference evidence="2" key="1">
    <citation type="submission" date="2021-01" db="EMBL/GenBank/DDBJ databases">
        <title>Whole genome shotgun sequence of Rugosimonospora africana NBRC 104875.</title>
        <authorList>
            <person name="Komaki H."/>
            <person name="Tamura T."/>
        </authorList>
    </citation>
    <scope>NUCLEOTIDE SEQUENCE</scope>
    <source>
        <strain evidence="2">NBRC 104875</strain>
    </source>
</reference>
<keyword evidence="3" id="KW-1185">Reference proteome</keyword>
<evidence type="ECO:0000259" key="1">
    <source>
        <dbReference type="Pfam" id="PF00501"/>
    </source>
</evidence>
<dbReference type="Proteomes" id="UP000642748">
    <property type="component" value="Unassembled WGS sequence"/>
</dbReference>
<dbReference type="InterPro" id="IPR045851">
    <property type="entry name" value="AMP-bd_C_sf"/>
</dbReference>
<organism evidence="2 3">
    <name type="scientific">Rugosimonospora africana</name>
    <dbReference type="NCBI Taxonomy" id="556532"/>
    <lineage>
        <taxon>Bacteria</taxon>
        <taxon>Bacillati</taxon>
        <taxon>Actinomycetota</taxon>
        <taxon>Actinomycetes</taxon>
        <taxon>Micromonosporales</taxon>
        <taxon>Micromonosporaceae</taxon>
        <taxon>Rugosimonospora</taxon>
    </lineage>
</organism>
<feature type="domain" description="AMP-dependent synthetase/ligase" evidence="1">
    <location>
        <begin position="17"/>
        <end position="350"/>
    </location>
</feature>
<gene>
    <name evidence="2" type="ORF">Raf01_00440</name>
</gene>
<sequence length="496" mass="51787">MRSLSLTGLAGAPDSAPAVSTEADGLLSYGELAGLVRAATPLFDEPGSGKKLVLLRLTRDLAGLTAYLAGLELGHCLLLVEDAPAETVEGLIAAYRPDLVLGHAPESGYRTGTASLAGRAVPVGVRDDVRGLAPVHPETGLLLRTSGSLGTPKVVRLSYRAIAANATAIGAALRLTPADRGVTALPVDYSFGLSMVNSHLAVGASVELSARRPTAHAFWRRIAAAGVTEFGLVPTGYRLLRTQRWRAADHAHLRLLYQAGGALDPDTIRYFAGELAGIGAGFAVMYGQTEATARIACLDPSLTVAACGSVGKAIPGGRLWTEDPEEPGRAMPEGAVGEVVYEGPNVMQGYATGRADLADGDRCGGVLRTGDLGVLRDGLLYLHGRRDRTVKVLGRRISLDEVERAFAVPGIDVAVLQGAGADAVDVCHASVKCYANACDLLRERRRDVAAALCIPAAAMRLVCLENIPRTGSGKVDYARLATRVTGEQSGTSELTI</sequence>
<dbReference type="InterPro" id="IPR000873">
    <property type="entry name" value="AMP-dep_synth/lig_dom"/>
</dbReference>
<comment type="caution">
    <text evidence="2">The sequence shown here is derived from an EMBL/GenBank/DDBJ whole genome shotgun (WGS) entry which is preliminary data.</text>
</comment>
<protein>
    <submittedName>
        <fullName evidence="2">AMP-dependent acyl-CoA synthetase</fullName>
    </submittedName>
</protein>
<dbReference type="Pfam" id="PF00501">
    <property type="entry name" value="AMP-binding"/>
    <property type="match status" value="1"/>
</dbReference>
<dbReference type="PANTHER" id="PTHR45398:SF1">
    <property type="entry name" value="ENZYME, PUTATIVE (JCVI)-RELATED"/>
    <property type="match status" value="1"/>
</dbReference>
<name>A0A8J3QLN7_9ACTN</name>
<proteinExistence type="predicted"/>
<evidence type="ECO:0000313" key="3">
    <source>
        <dbReference type="Proteomes" id="UP000642748"/>
    </source>
</evidence>
<dbReference type="PANTHER" id="PTHR45398">
    <property type="match status" value="1"/>
</dbReference>
<dbReference type="RefSeq" id="WP_203915604.1">
    <property type="nucleotide sequence ID" value="NZ_BONZ01000001.1"/>
</dbReference>
<dbReference type="EMBL" id="BONZ01000001">
    <property type="protein sequence ID" value="GIH11872.1"/>
    <property type="molecule type" value="Genomic_DNA"/>
</dbReference>
<dbReference type="InterPro" id="IPR042099">
    <property type="entry name" value="ANL_N_sf"/>
</dbReference>